<proteinExistence type="predicted"/>
<dbReference type="Proteomes" id="UP000531231">
    <property type="component" value="Unassembled WGS sequence"/>
</dbReference>
<dbReference type="EMBL" id="JACHIL010000001">
    <property type="protein sequence ID" value="MBB5089499.1"/>
    <property type="molecule type" value="Genomic_DNA"/>
</dbReference>
<dbReference type="SUPFAM" id="SSF56219">
    <property type="entry name" value="DNase I-like"/>
    <property type="match status" value="1"/>
</dbReference>
<keyword evidence="1" id="KW-1133">Transmembrane helix</keyword>
<organism evidence="3 4">
    <name type="scientific">Pseudochrobactrum saccharolyticum</name>
    <dbReference type="NCBI Taxonomy" id="354352"/>
    <lineage>
        <taxon>Bacteria</taxon>
        <taxon>Pseudomonadati</taxon>
        <taxon>Pseudomonadota</taxon>
        <taxon>Alphaproteobacteria</taxon>
        <taxon>Hyphomicrobiales</taxon>
        <taxon>Brucellaceae</taxon>
        <taxon>Pseudochrobactrum</taxon>
    </lineage>
</organism>
<dbReference type="GO" id="GO:0004519">
    <property type="term" value="F:endonuclease activity"/>
    <property type="evidence" value="ECO:0007669"/>
    <property type="project" value="UniProtKB-KW"/>
</dbReference>
<dbReference type="Pfam" id="PF03372">
    <property type="entry name" value="Exo_endo_phos"/>
    <property type="match status" value="1"/>
</dbReference>
<name>A0A7W8AGQ4_9HYPH</name>
<keyword evidence="1" id="KW-0472">Membrane</keyword>
<feature type="transmembrane region" description="Helical" evidence="1">
    <location>
        <begin position="50"/>
        <end position="69"/>
    </location>
</feature>
<keyword evidence="4" id="KW-1185">Reference proteome</keyword>
<evidence type="ECO:0000313" key="3">
    <source>
        <dbReference type="EMBL" id="MBB5089499.1"/>
    </source>
</evidence>
<sequence>MSREKPTPASKRTSPLLFALLIFLVLLSVPLVLGFFGRVHPALDSFAHFRAHIAAIMALGGIFLLFTSLRREAAMVTLLGLSAFSTTVNWAGSSQPATAQDGNVTYRLMQINLLQNNDDPKALLQAVARYKPDIITYQEGSEQWQAWLKILEGNYPYRHQCGTLPKRWGVGILSRRPFADFGSPVCTGDGVLATALVNLGGTNVLVSSLHQSWPWPFKQVQQFEMLRPALEPMANPHGIPVIIAGDFNAAPWSYNLRQYEMLTETKRIAGAGATWLTTRLPDSLRHWIGLPIDHILINETVTLHNIRTGESLGSDHFPLLLEFSVPTSVSEPTEDNPQTAPEAVSI</sequence>
<evidence type="ECO:0000256" key="1">
    <source>
        <dbReference type="SAM" id="Phobius"/>
    </source>
</evidence>
<comment type="caution">
    <text evidence="3">The sequence shown here is derived from an EMBL/GenBank/DDBJ whole genome shotgun (WGS) entry which is preliminary data.</text>
</comment>
<keyword evidence="3" id="KW-0269">Exonuclease</keyword>
<keyword evidence="3" id="KW-0540">Nuclease</keyword>
<accession>A0A7W8AGQ4</accession>
<keyword evidence="3" id="KW-0378">Hydrolase</keyword>
<dbReference type="RefSeq" id="WP_151158120.1">
    <property type="nucleotide sequence ID" value="NZ_JACHIL010000001.1"/>
</dbReference>
<keyword evidence="1" id="KW-0812">Transmembrane</keyword>
<evidence type="ECO:0000259" key="2">
    <source>
        <dbReference type="Pfam" id="PF03372"/>
    </source>
</evidence>
<evidence type="ECO:0000313" key="4">
    <source>
        <dbReference type="Proteomes" id="UP000531231"/>
    </source>
</evidence>
<gene>
    <name evidence="3" type="ORF">HNQ68_000011</name>
</gene>
<dbReference type="AlphaFoldDB" id="A0A7W8AGQ4"/>
<protein>
    <submittedName>
        <fullName evidence="3">Endonuclease/exonuclease/phosphatase (EEP) superfamily protein YafD</fullName>
    </submittedName>
</protein>
<dbReference type="InterPro" id="IPR036691">
    <property type="entry name" value="Endo/exonu/phosph_ase_sf"/>
</dbReference>
<feature type="domain" description="Endonuclease/exonuclease/phosphatase" evidence="2">
    <location>
        <begin position="110"/>
        <end position="316"/>
    </location>
</feature>
<dbReference type="InterPro" id="IPR005135">
    <property type="entry name" value="Endo/exonuclease/phosphatase"/>
</dbReference>
<keyword evidence="3" id="KW-0255">Endonuclease</keyword>
<dbReference type="GO" id="GO:0004527">
    <property type="term" value="F:exonuclease activity"/>
    <property type="evidence" value="ECO:0007669"/>
    <property type="project" value="UniProtKB-KW"/>
</dbReference>
<dbReference type="Gene3D" id="3.60.10.10">
    <property type="entry name" value="Endonuclease/exonuclease/phosphatase"/>
    <property type="match status" value="1"/>
</dbReference>
<reference evidence="3 4" key="1">
    <citation type="submission" date="2020-08" db="EMBL/GenBank/DDBJ databases">
        <title>Genomic Encyclopedia of Type Strains, Phase IV (KMG-IV): sequencing the most valuable type-strain genomes for metagenomic binning, comparative biology and taxonomic classification.</title>
        <authorList>
            <person name="Goeker M."/>
        </authorList>
    </citation>
    <scope>NUCLEOTIDE SEQUENCE [LARGE SCALE GENOMIC DNA]</scope>
    <source>
        <strain evidence="3 4">DSM 25620</strain>
    </source>
</reference>